<organism evidence="2">
    <name type="scientific">Pseudo-nitzschia australis</name>
    <dbReference type="NCBI Taxonomy" id="44445"/>
    <lineage>
        <taxon>Eukaryota</taxon>
        <taxon>Sar</taxon>
        <taxon>Stramenopiles</taxon>
        <taxon>Ochrophyta</taxon>
        <taxon>Bacillariophyta</taxon>
        <taxon>Bacillariophyceae</taxon>
        <taxon>Bacillariophycidae</taxon>
        <taxon>Bacillariales</taxon>
        <taxon>Bacillariaceae</taxon>
        <taxon>Pseudo-nitzschia</taxon>
    </lineage>
</organism>
<protein>
    <submittedName>
        <fullName evidence="2">Uncharacterized protein</fullName>
    </submittedName>
</protein>
<dbReference type="AlphaFoldDB" id="A0A7S4AKS2"/>
<accession>A0A7S4AKS2</accession>
<evidence type="ECO:0000313" key="2">
    <source>
        <dbReference type="EMBL" id="CAE0719182.1"/>
    </source>
</evidence>
<gene>
    <name evidence="2" type="ORF">PAUS00366_LOCUS11936</name>
</gene>
<dbReference type="EMBL" id="HBIX01016493">
    <property type="protein sequence ID" value="CAE0719182.1"/>
    <property type="molecule type" value="Transcribed_RNA"/>
</dbReference>
<proteinExistence type="predicted"/>
<sequence>MEHSHSNEIMLLPSTPATGLLSTKMAFPGQPLRPLKKRRIVSVDRKNEYRTTDGEKREVSLLADKKTKTREMEGIMTGVVTIAPSPPSSPIRRKKSVTWNDREGNLIYSQQGPTATTKRFFSSFDESDVWYTRENYYGFLLDRIETIEAHRSTTTNTNMNMNTNTNTNTNTSNINYSEENKNSNENNSNNTNSSNYCIRGLELFQDKESTAIYHSKKNRHRSTVIMEQARQKKLGTNAPERFRFLVVPQSDLALRRAQQLAAQDEREVYPFRRQPAMPSLAACDYASFSVVGTRSRNGRIYAYDRSQLHQLGQVQVQVQQRQLRSALIQRERLFSSGVELSTHDNSTSTTTTAATANSGTTSGTTRRCTRTGSSSNTSNPNFPNNISSMDTGSFDLDSCGSSIASSTTTRSTNSVESDNSADSLFTDRILRLQQQNARRLMGIYQQNGEWGAGQDNVNKLFRFARRESLLGIGNGGTYNSTTRSNSMGTTVPSMIAMNTDANTNMAGSNTNKHEVSDGIVSAQQMMMAMHRRRQLQQNVQQEQQQQQQQQQQHRQ</sequence>
<name>A0A7S4AKS2_9STRA</name>
<feature type="region of interest" description="Disordered" evidence="1">
    <location>
        <begin position="155"/>
        <end position="192"/>
    </location>
</feature>
<reference evidence="2" key="1">
    <citation type="submission" date="2021-01" db="EMBL/GenBank/DDBJ databases">
        <authorList>
            <person name="Corre E."/>
            <person name="Pelletier E."/>
            <person name="Niang G."/>
            <person name="Scheremetjew M."/>
            <person name="Finn R."/>
            <person name="Kale V."/>
            <person name="Holt S."/>
            <person name="Cochrane G."/>
            <person name="Meng A."/>
            <person name="Brown T."/>
            <person name="Cohen L."/>
        </authorList>
    </citation>
    <scope>NUCLEOTIDE SEQUENCE</scope>
    <source>
        <strain evidence="2">10249 10 AB</strain>
    </source>
</reference>
<feature type="region of interest" description="Disordered" evidence="1">
    <location>
        <begin position="339"/>
        <end position="390"/>
    </location>
</feature>
<evidence type="ECO:0000256" key="1">
    <source>
        <dbReference type="SAM" id="MobiDB-lite"/>
    </source>
</evidence>
<feature type="compositionally biased region" description="Low complexity" evidence="1">
    <location>
        <begin position="345"/>
        <end position="378"/>
    </location>
</feature>
<feature type="region of interest" description="Disordered" evidence="1">
    <location>
        <begin position="528"/>
        <end position="555"/>
    </location>
</feature>
<feature type="compositionally biased region" description="Polar residues" evidence="1">
    <location>
        <begin position="379"/>
        <end position="390"/>
    </location>
</feature>
<feature type="compositionally biased region" description="Low complexity" evidence="1">
    <location>
        <begin position="535"/>
        <end position="555"/>
    </location>
</feature>